<keyword evidence="1" id="KW-0812">Transmembrane</keyword>
<comment type="caution">
    <text evidence="2">The sequence shown here is derived from an EMBL/GenBank/DDBJ whole genome shotgun (WGS) entry which is preliminary data.</text>
</comment>
<keyword evidence="1" id="KW-1133">Transmembrane helix</keyword>
<sequence>MNQLKLQNTFENLIVKIGVTLIAGISSSLLLSSPIYAGTLNKNLIVNGDAEQGQGDPIGNAVGANIPAIPGWTLTGSFSVLQYGAKGFDFTTPSGQPVSVGGLPDATSPGPVNRGKNLFYGGGDRGSSSASQLINVADIASIIDKGKGAFNLSGWLGGYTTDLDSAQLDISFLGQDNKSLGKASIISYTPEQRNNQTGLFFQSNKGVVPVGTKSINVVLNANYVRGRVNDAYADNLSLVVTKVPEPSSGFFLIGTCSVMVWGLRRKRC</sequence>
<evidence type="ECO:0000256" key="1">
    <source>
        <dbReference type="SAM" id="Phobius"/>
    </source>
</evidence>
<keyword evidence="1" id="KW-0472">Membrane</keyword>
<accession>A0A846H5S5</accession>
<dbReference type="AlphaFoldDB" id="A0A846H5S5"/>
<feature type="transmembrane region" description="Helical" evidence="1">
    <location>
        <begin position="12"/>
        <end position="37"/>
    </location>
</feature>
<keyword evidence="3" id="KW-1185">Reference proteome</keyword>
<dbReference type="Proteomes" id="UP000031549">
    <property type="component" value="Unassembled WGS sequence"/>
</dbReference>
<gene>
    <name evidence="2" type="ORF">PI95_006955</name>
</gene>
<reference evidence="2 3" key="1">
    <citation type="journal article" date="2015" name="Genome Announc.">
        <title>Draft Genome Sequence of Cyanobacterium Hassallia byssoidea Strain VB512170, Isolated from Monuments in India.</title>
        <authorList>
            <person name="Singh D."/>
            <person name="Chandrababunaidu M.M."/>
            <person name="Panda A."/>
            <person name="Sen D."/>
            <person name="Bhattacharyya S."/>
            <person name="Adhikary S.P."/>
            <person name="Tripathy S."/>
        </authorList>
    </citation>
    <scope>NUCLEOTIDE SEQUENCE [LARGE SCALE GENOMIC DNA]</scope>
    <source>
        <strain evidence="2 3">VB512170</strain>
    </source>
</reference>
<dbReference type="RefSeq" id="WP_039738322.1">
    <property type="nucleotide sequence ID" value="NZ_JTCM02000009.1"/>
</dbReference>
<evidence type="ECO:0000313" key="3">
    <source>
        <dbReference type="Proteomes" id="UP000031549"/>
    </source>
</evidence>
<evidence type="ECO:0000313" key="2">
    <source>
        <dbReference type="EMBL" id="NEU72318.1"/>
    </source>
</evidence>
<proteinExistence type="predicted"/>
<name>A0A846H5S5_9CYAN</name>
<protein>
    <submittedName>
        <fullName evidence="2">PEP-CTERM sorting domain-containing protein</fullName>
    </submittedName>
</protein>
<dbReference type="EMBL" id="JTCM02000009">
    <property type="protein sequence ID" value="NEU72318.1"/>
    <property type="molecule type" value="Genomic_DNA"/>
</dbReference>
<organism evidence="2 3">
    <name type="scientific">Hassallia byssoidea VB512170</name>
    <dbReference type="NCBI Taxonomy" id="1304833"/>
    <lineage>
        <taxon>Bacteria</taxon>
        <taxon>Bacillati</taxon>
        <taxon>Cyanobacteriota</taxon>
        <taxon>Cyanophyceae</taxon>
        <taxon>Nostocales</taxon>
        <taxon>Tolypothrichaceae</taxon>
        <taxon>Hassallia</taxon>
    </lineage>
</organism>